<feature type="non-terminal residue" evidence="1">
    <location>
        <position position="1"/>
    </location>
</feature>
<dbReference type="AlphaFoldDB" id="A0A9W4TBU3"/>
<reference evidence="1" key="1">
    <citation type="submission" date="2022-08" db="EMBL/GenBank/DDBJ databases">
        <authorList>
            <person name="Kallberg Y."/>
            <person name="Tangrot J."/>
            <person name="Rosling A."/>
        </authorList>
    </citation>
    <scope>NUCLEOTIDE SEQUENCE</scope>
    <source>
        <strain evidence="1">Wild A</strain>
    </source>
</reference>
<feature type="non-terminal residue" evidence="1">
    <location>
        <position position="79"/>
    </location>
</feature>
<evidence type="ECO:0000313" key="2">
    <source>
        <dbReference type="Proteomes" id="UP001153678"/>
    </source>
</evidence>
<sequence length="79" mass="8971">SHIANLIKNSFPDLYLDFNINLPTIQTKLSFFKSFGINFSIGEPDIINEIRQGATDLHRDNNDCLYAFCVIIVFGNFEG</sequence>
<protein>
    <submittedName>
        <fullName evidence="1">7925_t:CDS:1</fullName>
    </submittedName>
</protein>
<name>A0A9W4TBU3_9GLOM</name>
<organism evidence="1 2">
    <name type="scientific">Funneliformis geosporum</name>
    <dbReference type="NCBI Taxonomy" id="1117311"/>
    <lineage>
        <taxon>Eukaryota</taxon>
        <taxon>Fungi</taxon>
        <taxon>Fungi incertae sedis</taxon>
        <taxon>Mucoromycota</taxon>
        <taxon>Glomeromycotina</taxon>
        <taxon>Glomeromycetes</taxon>
        <taxon>Glomerales</taxon>
        <taxon>Glomeraceae</taxon>
        <taxon>Funneliformis</taxon>
    </lineage>
</organism>
<dbReference type="Proteomes" id="UP001153678">
    <property type="component" value="Unassembled WGS sequence"/>
</dbReference>
<evidence type="ECO:0000313" key="1">
    <source>
        <dbReference type="EMBL" id="CAI2201342.1"/>
    </source>
</evidence>
<comment type="caution">
    <text evidence="1">The sequence shown here is derived from an EMBL/GenBank/DDBJ whole genome shotgun (WGS) entry which is preliminary data.</text>
</comment>
<accession>A0A9W4TBU3</accession>
<dbReference type="EMBL" id="CAMKVN010027266">
    <property type="protein sequence ID" value="CAI2201342.1"/>
    <property type="molecule type" value="Genomic_DNA"/>
</dbReference>
<keyword evidence="2" id="KW-1185">Reference proteome</keyword>
<proteinExistence type="predicted"/>
<gene>
    <name evidence="1" type="ORF">FWILDA_LOCUS20018</name>
</gene>